<protein>
    <recommendedName>
        <fullName evidence="3">Lipoprotein</fullName>
    </recommendedName>
</protein>
<dbReference type="RefSeq" id="WP_004678925.1">
    <property type="nucleotide sequence ID" value="NZ_KB849226.1"/>
</dbReference>
<evidence type="ECO:0000313" key="1">
    <source>
        <dbReference type="EMBL" id="ENU33394.1"/>
    </source>
</evidence>
<gene>
    <name evidence="1" type="ORF">F989_01596</name>
</gene>
<organism evidence="1 2">
    <name type="scientific">Acinetobacter parvus NIPH 1103</name>
    <dbReference type="NCBI Taxonomy" id="1217671"/>
    <lineage>
        <taxon>Bacteria</taxon>
        <taxon>Pseudomonadati</taxon>
        <taxon>Pseudomonadota</taxon>
        <taxon>Gammaproteobacteria</taxon>
        <taxon>Moraxellales</taxon>
        <taxon>Moraxellaceae</taxon>
        <taxon>Acinetobacter</taxon>
    </lineage>
</organism>
<name>N8RIP3_9GAMM</name>
<dbReference type="AlphaFoldDB" id="N8RIP3"/>
<accession>N8RIP3</accession>
<evidence type="ECO:0008006" key="3">
    <source>
        <dbReference type="Google" id="ProtNLM"/>
    </source>
</evidence>
<comment type="caution">
    <text evidence="1">The sequence shown here is derived from an EMBL/GenBank/DDBJ whole genome shotgun (WGS) entry which is preliminary data.</text>
</comment>
<evidence type="ECO:0000313" key="2">
    <source>
        <dbReference type="Proteomes" id="UP000018426"/>
    </source>
</evidence>
<dbReference type="HOGENOM" id="CLU_184618_1_1_6"/>
<reference evidence="1 2" key="1">
    <citation type="submission" date="2013-02" db="EMBL/GenBank/DDBJ databases">
        <title>The Genome Sequence of Acinetobacter parvus NIPH 1103.</title>
        <authorList>
            <consortium name="The Broad Institute Genome Sequencing Platform"/>
            <consortium name="The Broad Institute Genome Sequencing Center for Infectious Disease"/>
            <person name="Cerqueira G."/>
            <person name="Feldgarden M."/>
            <person name="Courvalin P."/>
            <person name="Perichon B."/>
            <person name="Grillot-Courvalin C."/>
            <person name="Clermont D."/>
            <person name="Rocha E."/>
            <person name="Yoon E.-J."/>
            <person name="Nemec A."/>
            <person name="Walker B."/>
            <person name="Young S.K."/>
            <person name="Zeng Q."/>
            <person name="Gargeya S."/>
            <person name="Fitzgerald M."/>
            <person name="Haas B."/>
            <person name="Abouelleil A."/>
            <person name="Alvarado L."/>
            <person name="Arachchi H.M."/>
            <person name="Berlin A.M."/>
            <person name="Chapman S.B."/>
            <person name="Dewar J."/>
            <person name="Goldberg J."/>
            <person name="Griggs A."/>
            <person name="Gujja S."/>
            <person name="Hansen M."/>
            <person name="Howarth C."/>
            <person name="Imamovic A."/>
            <person name="Larimer J."/>
            <person name="McCowan C."/>
            <person name="Murphy C."/>
            <person name="Neiman D."/>
            <person name="Pearson M."/>
            <person name="Priest M."/>
            <person name="Roberts A."/>
            <person name="Saif S."/>
            <person name="Shea T."/>
            <person name="Sisk P."/>
            <person name="Sykes S."/>
            <person name="Wortman J."/>
            <person name="Nusbaum C."/>
            <person name="Birren B."/>
        </authorList>
    </citation>
    <scope>NUCLEOTIDE SEQUENCE [LARGE SCALE GENOMIC DNA]</scope>
    <source>
        <strain evidence="1 2">NIPH 1103</strain>
    </source>
</reference>
<dbReference type="PROSITE" id="PS51257">
    <property type="entry name" value="PROKAR_LIPOPROTEIN"/>
    <property type="match status" value="1"/>
</dbReference>
<proteinExistence type="predicted"/>
<dbReference type="EMBL" id="APOL01000025">
    <property type="protein sequence ID" value="ENU33394.1"/>
    <property type="molecule type" value="Genomic_DNA"/>
</dbReference>
<dbReference type="PATRIC" id="fig|1217671.3.peg.1580"/>
<dbReference type="Proteomes" id="UP000018426">
    <property type="component" value="Unassembled WGS sequence"/>
</dbReference>
<sequence length="87" mass="9593">MKHFKTLGFVAGMLLLTGCSSSVESQFKDGCQDGGGNRAFCSCLYEQVTGYYGKDKFESMVKGQSQPPNDYNDKVMQATYHCASKQL</sequence>